<protein>
    <submittedName>
        <fullName evidence="3">C2H2-type domain-containing protein</fullName>
    </submittedName>
</protein>
<name>A0A183TS83_SCHSO</name>
<organism evidence="3">
    <name type="scientific">Schistocephalus solidus</name>
    <name type="common">Tapeworm</name>
    <dbReference type="NCBI Taxonomy" id="70667"/>
    <lineage>
        <taxon>Eukaryota</taxon>
        <taxon>Metazoa</taxon>
        <taxon>Spiralia</taxon>
        <taxon>Lophotrochozoa</taxon>
        <taxon>Platyhelminthes</taxon>
        <taxon>Cestoda</taxon>
        <taxon>Eucestoda</taxon>
        <taxon>Diphyllobothriidea</taxon>
        <taxon>Diphyllobothriidae</taxon>
        <taxon>Schistocephalus</taxon>
    </lineage>
</organism>
<accession>A0A183TS83</accession>
<sequence length="132" mass="14992">MGSRRQGVQVRRYKDPLKTLLKQLQINPESWEDLARNRSAWRRTVKTGVAIYEANRITAANTKRTARKSPVPRNNIANAQALPKCARCHHTFRAQISLVGHLRSNASTIPQFKIIRQLLPTLLRTPPPSPLP</sequence>
<dbReference type="Proteomes" id="UP000275846">
    <property type="component" value="Unassembled WGS sequence"/>
</dbReference>
<keyword evidence="2" id="KW-1185">Reference proteome</keyword>
<reference evidence="1 2" key="2">
    <citation type="submission" date="2018-11" db="EMBL/GenBank/DDBJ databases">
        <authorList>
            <consortium name="Pathogen Informatics"/>
        </authorList>
    </citation>
    <scope>NUCLEOTIDE SEQUENCE [LARGE SCALE GENOMIC DNA]</scope>
    <source>
        <strain evidence="1 2">NST_G2</strain>
    </source>
</reference>
<dbReference type="EMBL" id="UYSU01047088">
    <property type="protein sequence ID" value="VDM05717.1"/>
    <property type="molecule type" value="Genomic_DNA"/>
</dbReference>
<evidence type="ECO:0000313" key="3">
    <source>
        <dbReference type="WBParaSite" id="SSLN_0002005801-mRNA-1"/>
    </source>
</evidence>
<gene>
    <name evidence="1" type="ORF">SSLN_LOCUS19331</name>
</gene>
<proteinExistence type="predicted"/>
<evidence type="ECO:0000313" key="2">
    <source>
        <dbReference type="Proteomes" id="UP000275846"/>
    </source>
</evidence>
<dbReference type="WBParaSite" id="SSLN_0002005801-mRNA-1">
    <property type="protein sequence ID" value="SSLN_0002005801-mRNA-1"/>
    <property type="gene ID" value="SSLN_0002005801"/>
</dbReference>
<reference evidence="3" key="1">
    <citation type="submission" date="2016-06" db="UniProtKB">
        <authorList>
            <consortium name="WormBaseParasite"/>
        </authorList>
    </citation>
    <scope>IDENTIFICATION</scope>
</reference>
<evidence type="ECO:0000313" key="1">
    <source>
        <dbReference type="EMBL" id="VDM05717.1"/>
    </source>
</evidence>
<dbReference type="AlphaFoldDB" id="A0A183TS83"/>